<dbReference type="SMART" id="SM00642">
    <property type="entry name" value="Aamy"/>
    <property type="match status" value="1"/>
</dbReference>
<gene>
    <name evidence="7" type="ORF">PGLA1383_LOCUS32970</name>
</gene>
<dbReference type="Pfam" id="PF00128">
    <property type="entry name" value="Alpha-amylase"/>
    <property type="match status" value="2"/>
</dbReference>
<comment type="cofactor">
    <cofactor evidence="1">
        <name>Ca(2+)</name>
        <dbReference type="ChEBI" id="CHEBI:29108"/>
    </cofactor>
</comment>
<dbReference type="Gene3D" id="3.20.20.80">
    <property type="entry name" value="Glycosidases"/>
    <property type="match status" value="2"/>
</dbReference>
<feature type="region of interest" description="Disordered" evidence="4">
    <location>
        <begin position="81"/>
        <end position="108"/>
    </location>
</feature>
<proteinExistence type="predicted"/>
<evidence type="ECO:0000256" key="4">
    <source>
        <dbReference type="SAM" id="MobiDB-lite"/>
    </source>
</evidence>
<evidence type="ECO:0000259" key="6">
    <source>
        <dbReference type="SMART" id="SM00642"/>
    </source>
</evidence>
<reference evidence="7" key="1">
    <citation type="submission" date="2021-02" db="EMBL/GenBank/DDBJ databases">
        <authorList>
            <person name="Dougan E. K."/>
            <person name="Rhodes N."/>
            <person name="Thang M."/>
            <person name="Chan C."/>
        </authorList>
    </citation>
    <scope>NUCLEOTIDE SEQUENCE</scope>
</reference>
<organism evidence="7 8">
    <name type="scientific">Polarella glacialis</name>
    <name type="common">Dinoflagellate</name>
    <dbReference type="NCBI Taxonomy" id="89957"/>
    <lineage>
        <taxon>Eukaryota</taxon>
        <taxon>Sar</taxon>
        <taxon>Alveolata</taxon>
        <taxon>Dinophyceae</taxon>
        <taxon>Suessiales</taxon>
        <taxon>Suessiaceae</taxon>
        <taxon>Polarella</taxon>
    </lineage>
</organism>
<feature type="domain" description="Glycosyl hydrolase family 13 catalytic" evidence="6">
    <location>
        <begin position="123"/>
        <end position="569"/>
    </location>
</feature>
<keyword evidence="3 5" id="KW-0732">Signal</keyword>
<evidence type="ECO:0000313" key="7">
    <source>
        <dbReference type="EMBL" id="CAE8615255.1"/>
    </source>
</evidence>
<name>A0A813FR47_POLGL</name>
<accession>A0A813FR47</accession>
<dbReference type="InterPro" id="IPR017853">
    <property type="entry name" value="GH"/>
</dbReference>
<dbReference type="EMBL" id="CAJNNV010025588">
    <property type="protein sequence ID" value="CAE8615255.1"/>
    <property type="molecule type" value="Genomic_DNA"/>
</dbReference>
<sequence length="912" mass="101295">MRFPAFYALAVSAAVAAHLAGHTGPEDLEELFASSLSEADDACGNGEECSLKLLQLKGLSKSAAVAAEARSKVPVLDHPVPARRKSVPLDQQPLGSDGRVELTPAHEAGSDRVKQLAGKSIYFVVVDRFARVDGNNTRCNDKRHWCGGTLKGLTSRLDYISEMGFEVLWITPVIQQYEGETKDGTGFMGYWAKNLYKIDPHYGTPQDLIDLVEGLHQRGMQLMMDFVVNHMGPIHSGKDVQDLYPFNDTDYFHTLNRGDLSFDEYVDPDRVSTDGVATPAQAMWSKSGAQCPVGANCNCYSCEKPKANQFYMPMPSWDACPFGRMVWNSSSPCPEGTLSAFCMPGDALCKDYNETVTLDGWFYDLGDLNQSVPFVRRELLKWVTWMVQTYNIDMLRLDTASFVPIDFLSELQDAAGVPIIGEVTSTNLSYHASFQEFQGKAVLDGVLNFPLYYTAVAAFCHTWFPYATGNLTFLGERIVEQQAAGLYSNVDALGNFIDNHDVNRLSSECKSDVSRMTNSIAWTMLTKGTPIIYYGTETFSKSWRVSFWQTNYTTVTPAYHYFAALNKLRKAYSLNDSPIEVFTSTSPQKLVFKRGSFIYEQVWVYLNNYESSDSVIKYCSALPPPAPKDFHWMHYIWGNPATFDEQGCVLAETNLPIILVLGRKDTVYHNWFTDAVIPTPPPQENPYAKRRLIVNAIPMPRGHAAHQFPAKVRGKKAFHSGTFCNTLQPVWSMLEEMTIDAKGNLLKSSSLMVQLSEYRMGDLGTKILRVLENLVPSAPQGRTAALLDSLCSALASFSAPTSVIRAMMSLTESVEETWKAKKIFVDRAADRAAWRAAFLKTIQAALAEVVRPDLAPCAPIDSRKLGACLFTLGELAIMDASIVSQSIVTQVQTIASNNIWRSGKRIDVDAST</sequence>
<comment type="caution">
    <text evidence="7">The sequence shown here is derived from an EMBL/GenBank/DDBJ whole genome shotgun (WGS) entry which is preliminary data.</text>
</comment>
<evidence type="ECO:0000256" key="1">
    <source>
        <dbReference type="ARBA" id="ARBA00001913"/>
    </source>
</evidence>
<evidence type="ECO:0000256" key="5">
    <source>
        <dbReference type="SAM" id="SignalP"/>
    </source>
</evidence>
<dbReference type="OrthoDB" id="1740265at2759"/>
<dbReference type="InterPro" id="IPR006047">
    <property type="entry name" value="GH13_cat_dom"/>
</dbReference>
<dbReference type="Proteomes" id="UP000654075">
    <property type="component" value="Unassembled WGS sequence"/>
</dbReference>
<dbReference type="GO" id="GO:0005975">
    <property type="term" value="P:carbohydrate metabolic process"/>
    <property type="evidence" value="ECO:0007669"/>
    <property type="project" value="InterPro"/>
</dbReference>
<dbReference type="SUPFAM" id="SSF51445">
    <property type="entry name" value="(Trans)glycosidases"/>
    <property type="match status" value="1"/>
</dbReference>
<keyword evidence="2" id="KW-0479">Metal-binding</keyword>
<evidence type="ECO:0000256" key="3">
    <source>
        <dbReference type="ARBA" id="ARBA00022729"/>
    </source>
</evidence>
<dbReference type="AlphaFoldDB" id="A0A813FR47"/>
<feature type="non-terminal residue" evidence="7">
    <location>
        <position position="1"/>
    </location>
</feature>
<protein>
    <recommendedName>
        <fullName evidence="6">Glycosyl hydrolase family 13 catalytic domain-containing protein</fullName>
    </recommendedName>
</protein>
<feature type="chain" id="PRO_5033057173" description="Glycosyl hydrolase family 13 catalytic domain-containing protein" evidence="5">
    <location>
        <begin position="17"/>
        <end position="912"/>
    </location>
</feature>
<evidence type="ECO:0000313" key="8">
    <source>
        <dbReference type="Proteomes" id="UP000654075"/>
    </source>
</evidence>
<dbReference type="PANTHER" id="PTHR10357">
    <property type="entry name" value="ALPHA-AMYLASE FAMILY MEMBER"/>
    <property type="match status" value="1"/>
</dbReference>
<feature type="signal peptide" evidence="5">
    <location>
        <begin position="1"/>
        <end position="16"/>
    </location>
</feature>
<evidence type="ECO:0000256" key="2">
    <source>
        <dbReference type="ARBA" id="ARBA00022723"/>
    </source>
</evidence>
<dbReference type="PANTHER" id="PTHR10357:SF215">
    <property type="entry name" value="ALPHA-AMYLASE 1"/>
    <property type="match status" value="1"/>
</dbReference>
<keyword evidence="8" id="KW-1185">Reference proteome</keyword>
<dbReference type="GO" id="GO:0046872">
    <property type="term" value="F:metal ion binding"/>
    <property type="evidence" value="ECO:0007669"/>
    <property type="project" value="UniProtKB-KW"/>
</dbReference>